<sequence>MSAARWSKGAENKAEFGTSNARSMTPESRVHNKQESCSSRLGVARAKRHHQPDHDPPDFSDDPVNPSEALLRTRIVKH</sequence>
<dbReference type="KEGG" id="smx:SM11_chr1069"/>
<organism evidence="2 3">
    <name type="scientific">Sinorhizobium meliloti (strain SM11)</name>
    <dbReference type="NCBI Taxonomy" id="707241"/>
    <lineage>
        <taxon>Bacteria</taxon>
        <taxon>Pseudomonadati</taxon>
        <taxon>Pseudomonadota</taxon>
        <taxon>Alphaproteobacteria</taxon>
        <taxon>Hyphomicrobiales</taxon>
        <taxon>Rhizobiaceae</taxon>
        <taxon>Sinorhizobium/Ensifer group</taxon>
        <taxon>Sinorhizobium</taxon>
    </lineage>
</organism>
<dbReference type="EMBL" id="CP001830">
    <property type="protein sequence ID" value="AEH78346.1"/>
    <property type="molecule type" value="Genomic_DNA"/>
</dbReference>
<evidence type="ECO:0000313" key="3">
    <source>
        <dbReference type="Proteomes" id="UP000009045"/>
    </source>
</evidence>
<reference evidence="2 3" key="1">
    <citation type="journal article" date="2011" name="J. Biotechnol.">
        <title>The complete genome sequence of the dominant Sinorhizobium meliloti field isolate SM11 extends the S. meliloti pan-genome.</title>
        <authorList>
            <person name="Schneiker-Bekel S."/>
            <person name="Wibberg D."/>
            <person name="Bekel T."/>
            <person name="Blom J."/>
            <person name="Linke B."/>
            <person name="Neuweger H."/>
            <person name="Stiens M."/>
            <person name="Vorholter F.J."/>
            <person name="Weidner S."/>
            <person name="Goesmann A."/>
            <person name="Puhler A."/>
            <person name="Schluter A."/>
        </authorList>
    </citation>
    <scope>NUCLEOTIDE SEQUENCE [LARGE SCALE GENOMIC DNA]</scope>
    <source>
        <strain evidence="2 3">SM11</strain>
    </source>
</reference>
<proteinExistence type="predicted"/>
<evidence type="ECO:0000256" key="1">
    <source>
        <dbReference type="SAM" id="MobiDB-lite"/>
    </source>
</evidence>
<feature type="region of interest" description="Disordered" evidence="1">
    <location>
        <begin position="1"/>
        <end position="78"/>
    </location>
</feature>
<dbReference type="AlphaFoldDB" id="F7X3E2"/>
<gene>
    <name evidence="2" type="ordered locus">SM11_chr1069</name>
</gene>
<evidence type="ECO:0000313" key="2">
    <source>
        <dbReference type="EMBL" id="AEH78346.1"/>
    </source>
</evidence>
<dbReference type="HOGENOM" id="CLU_2620146_0_0_5"/>
<name>F7X3E2_SINMM</name>
<feature type="compositionally biased region" description="Polar residues" evidence="1">
    <location>
        <begin position="17"/>
        <end position="26"/>
    </location>
</feature>
<accession>F7X3E2</accession>
<protein>
    <submittedName>
        <fullName evidence="2">Uncharacterized protein</fullName>
    </submittedName>
</protein>
<dbReference type="Proteomes" id="UP000009045">
    <property type="component" value="Chromosome"/>
</dbReference>